<evidence type="ECO:0000256" key="1">
    <source>
        <dbReference type="SAM" id="MobiDB-lite"/>
    </source>
</evidence>
<feature type="compositionally biased region" description="Basic and acidic residues" evidence="1">
    <location>
        <begin position="116"/>
        <end position="127"/>
    </location>
</feature>
<sequence>MFSVGPRPTVRRRSGRCGICSCGNPDYCVHYSGRLRYTLSVSGGEENSGQGSGNRLSYCRRGCGGYRTGRRRAQAHPHPRAGRRSRGPRPGLAKPEVSWGSRRPREPAEGGALETRLAEGPRRREARSVGPAPPGGERSRPLWEKPRATGGQAVQDPDCADTASGVCVRGGRSRWNGRAGPVSCIPCIPALRRAAGP</sequence>
<protein>
    <submittedName>
        <fullName evidence="2">Uncharacterized protein</fullName>
    </submittedName>
</protein>
<dbReference type="Proteomes" id="UP001266305">
    <property type="component" value="Unassembled WGS sequence"/>
</dbReference>
<organism evidence="2 3">
    <name type="scientific">Saguinus oedipus</name>
    <name type="common">Cotton-top tamarin</name>
    <name type="synonym">Oedipomidas oedipus</name>
    <dbReference type="NCBI Taxonomy" id="9490"/>
    <lineage>
        <taxon>Eukaryota</taxon>
        <taxon>Metazoa</taxon>
        <taxon>Chordata</taxon>
        <taxon>Craniata</taxon>
        <taxon>Vertebrata</taxon>
        <taxon>Euteleostomi</taxon>
        <taxon>Mammalia</taxon>
        <taxon>Eutheria</taxon>
        <taxon>Euarchontoglires</taxon>
        <taxon>Primates</taxon>
        <taxon>Haplorrhini</taxon>
        <taxon>Platyrrhini</taxon>
        <taxon>Cebidae</taxon>
        <taxon>Callitrichinae</taxon>
        <taxon>Saguinus</taxon>
    </lineage>
</organism>
<name>A0ABQ9UYS2_SAGOE</name>
<comment type="caution">
    <text evidence="2">The sequence shown here is derived from an EMBL/GenBank/DDBJ whole genome shotgun (WGS) entry which is preliminary data.</text>
</comment>
<keyword evidence="3" id="KW-1185">Reference proteome</keyword>
<dbReference type="EMBL" id="JASSZA010000009">
    <property type="protein sequence ID" value="KAK2101895.1"/>
    <property type="molecule type" value="Genomic_DNA"/>
</dbReference>
<reference evidence="2 3" key="1">
    <citation type="submission" date="2023-05" db="EMBL/GenBank/DDBJ databases">
        <title>B98-5 Cell Line De Novo Hybrid Assembly: An Optical Mapping Approach.</title>
        <authorList>
            <person name="Kananen K."/>
            <person name="Auerbach J.A."/>
            <person name="Kautto E."/>
            <person name="Blachly J.S."/>
        </authorList>
    </citation>
    <scope>NUCLEOTIDE SEQUENCE [LARGE SCALE GENOMIC DNA]</scope>
    <source>
        <strain evidence="2">B95-8</strain>
        <tissue evidence="2">Cell line</tissue>
    </source>
</reference>
<feature type="region of interest" description="Disordered" evidence="1">
    <location>
        <begin position="67"/>
        <end position="161"/>
    </location>
</feature>
<evidence type="ECO:0000313" key="2">
    <source>
        <dbReference type="EMBL" id="KAK2101895.1"/>
    </source>
</evidence>
<proteinExistence type="predicted"/>
<evidence type="ECO:0000313" key="3">
    <source>
        <dbReference type="Proteomes" id="UP001266305"/>
    </source>
</evidence>
<gene>
    <name evidence="2" type="ORF">P7K49_019562</name>
</gene>
<accession>A0ABQ9UYS2</accession>
<feature type="compositionally biased region" description="Basic and acidic residues" evidence="1">
    <location>
        <begin position="137"/>
        <end position="147"/>
    </location>
</feature>
<feature type="compositionally biased region" description="Basic residues" evidence="1">
    <location>
        <begin position="68"/>
        <end position="87"/>
    </location>
</feature>